<dbReference type="Gene3D" id="3.30.700.10">
    <property type="entry name" value="Glycoprotein, Type 4 Pilin"/>
    <property type="match status" value="1"/>
</dbReference>
<organism evidence="2 3">
    <name type="scientific">Desulfuromusa kysingii</name>
    <dbReference type="NCBI Taxonomy" id="37625"/>
    <lineage>
        <taxon>Bacteria</taxon>
        <taxon>Pseudomonadati</taxon>
        <taxon>Thermodesulfobacteriota</taxon>
        <taxon>Desulfuromonadia</taxon>
        <taxon>Desulfuromonadales</taxon>
        <taxon>Geopsychrobacteraceae</taxon>
        <taxon>Desulfuromusa</taxon>
    </lineage>
</organism>
<accession>A0A1H3WSH1</accession>
<dbReference type="PROSITE" id="PS00409">
    <property type="entry name" value="PROKAR_NTER_METHYL"/>
    <property type="match status" value="1"/>
</dbReference>
<reference evidence="2 3" key="1">
    <citation type="submission" date="2016-10" db="EMBL/GenBank/DDBJ databases">
        <authorList>
            <person name="de Groot N.N."/>
        </authorList>
    </citation>
    <scope>NUCLEOTIDE SEQUENCE [LARGE SCALE GENOMIC DNA]</scope>
    <source>
        <strain evidence="2 3">DSM 7343</strain>
    </source>
</reference>
<dbReference type="OrthoDB" id="9788802at2"/>
<keyword evidence="1" id="KW-1133">Transmembrane helix</keyword>
<dbReference type="InterPro" id="IPR045584">
    <property type="entry name" value="Pilin-like"/>
</dbReference>
<sequence>MQSPHRITSATGFTLIELIVVMVIVGILAALGGRFIVAPVSGYMDLARRTRLVDQAEMSLRRMQRDIRHALPNSIRIDGTGQYLEMLNSVAGGRYRRYPDPVTGGDILDFTAADAGFDVLGSLSLTPVANDSLVVYNVSSTGIVGNAYDPLSANRTVVGAGSTATHINMIPNYNFANSSPYQRFFIVDQPVTYACEGGVLNRYDGYPIATVQATPPSSDADLVARNIAGCQFSYDPGASQRAGLVTLQLSLSEVGETITLLHQVHVVNVP</sequence>
<keyword evidence="1" id="KW-0812">Transmembrane</keyword>
<keyword evidence="1" id="KW-0472">Membrane</keyword>
<dbReference type="RefSeq" id="WP_092345439.1">
    <property type="nucleotide sequence ID" value="NZ_FNQN01000002.1"/>
</dbReference>
<name>A0A1H3WSH1_9BACT</name>
<dbReference type="STRING" id="37625.SAMN05660420_00656"/>
<evidence type="ECO:0000313" key="2">
    <source>
        <dbReference type="EMBL" id="SDZ90106.1"/>
    </source>
</evidence>
<keyword evidence="3" id="KW-1185">Reference proteome</keyword>
<gene>
    <name evidence="2" type="ORF">SAMN05660420_00656</name>
</gene>
<dbReference type="EMBL" id="FNQN01000002">
    <property type="protein sequence ID" value="SDZ90106.1"/>
    <property type="molecule type" value="Genomic_DNA"/>
</dbReference>
<evidence type="ECO:0000313" key="3">
    <source>
        <dbReference type="Proteomes" id="UP000199409"/>
    </source>
</evidence>
<evidence type="ECO:0000256" key="1">
    <source>
        <dbReference type="SAM" id="Phobius"/>
    </source>
</evidence>
<dbReference type="Proteomes" id="UP000199409">
    <property type="component" value="Unassembled WGS sequence"/>
</dbReference>
<dbReference type="InterPro" id="IPR012902">
    <property type="entry name" value="N_methyl_site"/>
</dbReference>
<dbReference type="AlphaFoldDB" id="A0A1H3WSH1"/>
<proteinExistence type="predicted"/>
<feature type="transmembrane region" description="Helical" evidence="1">
    <location>
        <begin position="12"/>
        <end position="37"/>
    </location>
</feature>
<protein>
    <submittedName>
        <fullName evidence="2">MSHA biogenesis protein MshO</fullName>
    </submittedName>
</protein>
<dbReference type="Pfam" id="PF07963">
    <property type="entry name" value="N_methyl"/>
    <property type="match status" value="1"/>
</dbReference>
<dbReference type="SUPFAM" id="SSF54523">
    <property type="entry name" value="Pili subunits"/>
    <property type="match status" value="1"/>
</dbReference>
<dbReference type="NCBIfam" id="TIGR02532">
    <property type="entry name" value="IV_pilin_GFxxxE"/>
    <property type="match status" value="1"/>
</dbReference>